<evidence type="ECO:0000256" key="2">
    <source>
        <dbReference type="ARBA" id="ARBA00022729"/>
    </source>
</evidence>
<feature type="domain" description="Imelysin-like" evidence="4">
    <location>
        <begin position="47"/>
        <end position="349"/>
    </location>
</feature>
<keyword evidence="2 3" id="KW-0732">Signal</keyword>
<dbReference type="RefSeq" id="WP_248429038.1">
    <property type="nucleotide sequence ID" value="NZ_JALNUB010000009.1"/>
</dbReference>
<dbReference type="InterPro" id="IPR038352">
    <property type="entry name" value="Imelysin_sf"/>
</dbReference>
<sequence length="373" mass="41437">MKKLLFLFFGLGIIISCSSNDSDTDTTSNPNAFDRAALLTNWADNIIVPRYEIYKQKTVLLESATTLFFNTPNTVNLDLLRNAWFEAYKSYQSVALFNFGKAEEIRLNEISNTYPTDVAGIENNIASGSYNLNLNAQYAKQGYPAIDYLLNGLGTDDASVLKFYTSDANAAKYKDYLSAVVKKINDNSTVVLNDWKTSFRDTYVKNNGTSVTSAVNSTTNAFVKHFEKDIRTAKVGIAAGKFSNEIKFPEKVEGFYKNDISKTLLKIAIQSSKDFFNGKSTTSEINGAGLKSFLDYVKAERDGVLLSSTINKQYDAVLNSTSVLNESFSNQVNADNSKMLLTYDAMQKLVIYTKLDMMQALNISIDYVDGDGD</sequence>
<dbReference type="CDD" id="cd14659">
    <property type="entry name" value="Imelysin-like_IPPA"/>
    <property type="match status" value="1"/>
</dbReference>
<evidence type="ECO:0000259" key="4">
    <source>
        <dbReference type="Pfam" id="PF09375"/>
    </source>
</evidence>
<evidence type="ECO:0000256" key="1">
    <source>
        <dbReference type="ARBA" id="ARBA00004196"/>
    </source>
</evidence>
<keyword evidence="6" id="KW-1185">Reference proteome</keyword>
<protein>
    <submittedName>
        <fullName evidence="5">Imelysin family protein</fullName>
    </submittedName>
</protein>
<dbReference type="Gene3D" id="1.20.1420.20">
    <property type="entry name" value="M75 peptidase, HXXE motif"/>
    <property type="match status" value="1"/>
</dbReference>
<proteinExistence type="predicted"/>
<gene>
    <name evidence="5" type="ORF">MW871_13715</name>
</gene>
<dbReference type="PROSITE" id="PS51257">
    <property type="entry name" value="PROKAR_LIPOPROTEIN"/>
    <property type="match status" value="1"/>
</dbReference>
<dbReference type="AlphaFoldDB" id="A0A9X1XU59"/>
<comment type="subcellular location">
    <subcellularLocation>
        <location evidence="1">Cell envelope</location>
    </subcellularLocation>
</comment>
<dbReference type="InterPro" id="IPR034984">
    <property type="entry name" value="Imelysin-like_IPPA"/>
</dbReference>
<dbReference type="Proteomes" id="UP001139260">
    <property type="component" value="Unassembled WGS sequence"/>
</dbReference>
<reference evidence="5" key="1">
    <citation type="submission" date="2022-04" db="EMBL/GenBank/DDBJ databases">
        <title>Flavobacterium pygoscelis sp. nov. isolated from Chinstrap chick (Pygoscelis antarcticus).</title>
        <authorList>
            <person name="Irgang R."/>
            <person name="Poblete-Morales M."/>
            <person name="Avendano-Herrera R."/>
        </authorList>
    </citation>
    <scope>NUCLEOTIDE SEQUENCE</scope>
    <source>
        <strain evidence="5">I-SCBP12n</strain>
    </source>
</reference>
<evidence type="ECO:0000256" key="3">
    <source>
        <dbReference type="SAM" id="SignalP"/>
    </source>
</evidence>
<dbReference type="EMBL" id="JALNUB010000009">
    <property type="protein sequence ID" value="MCK8142953.1"/>
    <property type="molecule type" value="Genomic_DNA"/>
</dbReference>
<feature type="signal peptide" evidence="3">
    <location>
        <begin position="1"/>
        <end position="19"/>
    </location>
</feature>
<name>A0A9X1XU59_9FLAO</name>
<organism evidence="5 6">
    <name type="scientific">Flavobacterium pygoscelis</name>
    <dbReference type="NCBI Taxonomy" id="2893176"/>
    <lineage>
        <taxon>Bacteria</taxon>
        <taxon>Pseudomonadati</taxon>
        <taxon>Bacteroidota</taxon>
        <taxon>Flavobacteriia</taxon>
        <taxon>Flavobacteriales</taxon>
        <taxon>Flavobacteriaceae</taxon>
        <taxon>Flavobacterium</taxon>
    </lineage>
</organism>
<dbReference type="InterPro" id="IPR018976">
    <property type="entry name" value="Imelysin-like"/>
</dbReference>
<dbReference type="Pfam" id="PF09375">
    <property type="entry name" value="Peptidase_M75"/>
    <property type="match status" value="1"/>
</dbReference>
<evidence type="ECO:0000313" key="5">
    <source>
        <dbReference type="EMBL" id="MCK8142953.1"/>
    </source>
</evidence>
<comment type="caution">
    <text evidence="5">The sequence shown here is derived from an EMBL/GenBank/DDBJ whole genome shotgun (WGS) entry which is preliminary data.</text>
</comment>
<dbReference type="GO" id="GO:0030313">
    <property type="term" value="C:cell envelope"/>
    <property type="evidence" value="ECO:0007669"/>
    <property type="project" value="UniProtKB-SubCell"/>
</dbReference>
<accession>A0A9X1XU59</accession>
<feature type="chain" id="PRO_5040969954" evidence="3">
    <location>
        <begin position="20"/>
        <end position="373"/>
    </location>
</feature>
<evidence type="ECO:0000313" key="6">
    <source>
        <dbReference type="Proteomes" id="UP001139260"/>
    </source>
</evidence>